<organism evidence="3 4">
    <name type="scientific">Myriangium duriaei CBS 260.36</name>
    <dbReference type="NCBI Taxonomy" id="1168546"/>
    <lineage>
        <taxon>Eukaryota</taxon>
        <taxon>Fungi</taxon>
        <taxon>Dikarya</taxon>
        <taxon>Ascomycota</taxon>
        <taxon>Pezizomycotina</taxon>
        <taxon>Dothideomycetes</taxon>
        <taxon>Dothideomycetidae</taxon>
        <taxon>Myriangiales</taxon>
        <taxon>Myriangiaceae</taxon>
        <taxon>Myriangium</taxon>
    </lineage>
</organism>
<reference evidence="3" key="1">
    <citation type="journal article" date="2020" name="Stud. Mycol.">
        <title>101 Dothideomycetes genomes: a test case for predicting lifestyles and emergence of pathogens.</title>
        <authorList>
            <person name="Haridas S."/>
            <person name="Albert R."/>
            <person name="Binder M."/>
            <person name="Bloem J."/>
            <person name="Labutti K."/>
            <person name="Salamov A."/>
            <person name="Andreopoulos B."/>
            <person name="Baker S."/>
            <person name="Barry K."/>
            <person name="Bills G."/>
            <person name="Bluhm B."/>
            <person name="Cannon C."/>
            <person name="Castanera R."/>
            <person name="Culley D."/>
            <person name="Daum C."/>
            <person name="Ezra D."/>
            <person name="Gonzalez J."/>
            <person name="Henrissat B."/>
            <person name="Kuo A."/>
            <person name="Liang C."/>
            <person name="Lipzen A."/>
            <person name="Lutzoni F."/>
            <person name="Magnuson J."/>
            <person name="Mondo S."/>
            <person name="Nolan M."/>
            <person name="Ohm R."/>
            <person name="Pangilinan J."/>
            <person name="Park H.-J."/>
            <person name="Ramirez L."/>
            <person name="Alfaro M."/>
            <person name="Sun H."/>
            <person name="Tritt A."/>
            <person name="Yoshinaga Y."/>
            <person name="Zwiers L.-H."/>
            <person name="Turgeon B."/>
            <person name="Goodwin S."/>
            <person name="Spatafora J."/>
            <person name="Crous P."/>
            <person name="Grigoriev I."/>
        </authorList>
    </citation>
    <scope>NUCLEOTIDE SEQUENCE</scope>
    <source>
        <strain evidence="3">CBS 260.36</strain>
    </source>
</reference>
<feature type="region of interest" description="Disordered" evidence="1">
    <location>
        <begin position="156"/>
        <end position="205"/>
    </location>
</feature>
<accession>A0A9P4MI15</accession>
<evidence type="ECO:0008006" key="5">
    <source>
        <dbReference type="Google" id="ProtNLM"/>
    </source>
</evidence>
<protein>
    <recommendedName>
        <fullName evidence="5">ESPR domain-containing protein</fullName>
    </recommendedName>
</protein>
<evidence type="ECO:0000256" key="2">
    <source>
        <dbReference type="SAM" id="SignalP"/>
    </source>
</evidence>
<evidence type="ECO:0000313" key="4">
    <source>
        <dbReference type="Proteomes" id="UP000799439"/>
    </source>
</evidence>
<evidence type="ECO:0000313" key="3">
    <source>
        <dbReference type="EMBL" id="KAF2155460.1"/>
    </source>
</evidence>
<dbReference type="EMBL" id="ML996083">
    <property type="protein sequence ID" value="KAF2155460.1"/>
    <property type="molecule type" value="Genomic_DNA"/>
</dbReference>
<proteinExistence type="predicted"/>
<evidence type="ECO:0000256" key="1">
    <source>
        <dbReference type="SAM" id="MobiDB-lite"/>
    </source>
</evidence>
<sequence length="232" mass="21905">MVLIQTLVGAAFMPLAFAGVLQEAKRDSGDGTTNAESHQTAAPGINNGGSMILGGNFPSGMASNSFFAATPTVGPVMISGSNANGAQGSNINAGNTISGNIGGTIVAGSITVLPGSTMTNSGVSIVAGSQDSNGNSNGGTINVGGGTLVNSANLSGVTQTASGPENSQATNGASGSSGTTQTGDSSSPTESSQSGSSSGSSTSASKGVAAQVTSVPIVGAFMVAGGLLVAAL</sequence>
<gene>
    <name evidence="3" type="ORF">K461DRAFT_276659</name>
</gene>
<dbReference type="Proteomes" id="UP000799439">
    <property type="component" value="Unassembled WGS sequence"/>
</dbReference>
<feature type="signal peptide" evidence="2">
    <location>
        <begin position="1"/>
        <end position="18"/>
    </location>
</feature>
<feature type="compositionally biased region" description="Low complexity" evidence="1">
    <location>
        <begin position="166"/>
        <end position="205"/>
    </location>
</feature>
<feature type="region of interest" description="Disordered" evidence="1">
    <location>
        <begin position="26"/>
        <end position="47"/>
    </location>
</feature>
<feature type="compositionally biased region" description="Polar residues" evidence="1">
    <location>
        <begin position="156"/>
        <end position="165"/>
    </location>
</feature>
<comment type="caution">
    <text evidence="3">The sequence shown here is derived from an EMBL/GenBank/DDBJ whole genome shotgun (WGS) entry which is preliminary data.</text>
</comment>
<name>A0A9P4MI15_9PEZI</name>
<feature type="compositionally biased region" description="Polar residues" evidence="1">
    <location>
        <begin position="30"/>
        <end position="40"/>
    </location>
</feature>
<keyword evidence="4" id="KW-1185">Reference proteome</keyword>
<keyword evidence="2" id="KW-0732">Signal</keyword>
<feature type="chain" id="PRO_5040300481" description="ESPR domain-containing protein" evidence="2">
    <location>
        <begin position="19"/>
        <end position="232"/>
    </location>
</feature>
<dbReference type="AlphaFoldDB" id="A0A9P4MI15"/>